<organism evidence="1">
    <name type="scientific">marine metagenome</name>
    <dbReference type="NCBI Taxonomy" id="408172"/>
    <lineage>
        <taxon>unclassified sequences</taxon>
        <taxon>metagenomes</taxon>
        <taxon>ecological metagenomes</taxon>
    </lineage>
</organism>
<accession>A0A381NBZ8</accession>
<name>A0A381NBZ8_9ZZZZ</name>
<dbReference type="AlphaFoldDB" id="A0A381NBZ8"/>
<gene>
    <name evidence="1" type="ORF">METZ01_LOCUS4438</name>
</gene>
<protein>
    <submittedName>
        <fullName evidence="1">Uncharacterized protein</fullName>
    </submittedName>
</protein>
<proteinExistence type="predicted"/>
<dbReference type="EMBL" id="UINC01000229">
    <property type="protein sequence ID" value="SUZ51584.1"/>
    <property type="molecule type" value="Genomic_DNA"/>
</dbReference>
<reference evidence="1" key="1">
    <citation type="submission" date="2018-05" db="EMBL/GenBank/DDBJ databases">
        <authorList>
            <person name="Lanie J.A."/>
            <person name="Ng W.-L."/>
            <person name="Kazmierczak K.M."/>
            <person name="Andrzejewski T.M."/>
            <person name="Davidsen T.M."/>
            <person name="Wayne K.J."/>
            <person name="Tettelin H."/>
            <person name="Glass J.I."/>
            <person name="Rusch D."/>
            <person name="Podicherti R."/>
            <person name="Tsui H.-C.T."/>
            <person name="Winkler M.E."/>
        </authorList>
    </citation>
    <scope>NUCLEOTIDE SEQUENCE</scope>
</reference>
<sequence length="101" mass="10904">MSAAALILLVTACSDATATPSPIATPNDVIQGTTPTIPATVPATRWAPLVLPTPHPDTAPWMTERIDAIVALYQPTKAGEALLRSLDLRRRFWMTGKRERA</sequence>
<evidence type="ECO:0000313" key="1">
    <source>
        <dbReference type="EMBL" id="SUZ51584.1"/>
    </source>
</evidence>